<accession>M3XRS1</accession>
<name>M3XRS1_MUSPF</name>
<dbReference type="InParanoid" id="M3XRS1"/>
<reference evidence="1" key="1">
    <citation type="submission" date="2024-06" db="UniProtKB">
        <authorList>
            <consortium name="Ensembl"/>
        </authorList>
    </citation>
    <scope>IDENTIFICATION</scope>
</reference>
<dbReference type="EMBL" id="AEYP01081849">
    <property type="status" value="NOT_ANNOTATED_CDS"/>
    <property type="molecule type" value="Genomic_DNA"/>
</dbReference>
<dbReference type="AlphaFoldDB" id="M3XRS1"/>
<evidence type="ECO:0000313" key="1">
    <source>
        <dbReference type="Ensembl" id="ENSMPUP00000001771.1"/>
    </source>
</evidence>
<dbReference type="Ensembl" id="ENSMPUT00000001807.1">
    <property type="protein sequence ID" value="ENSMPUP00000001771.1"/>
    <property type="gene ID" value="ENSMPUG00000001789.1"/>
</dbReference>
<protein>
    <submittedName>
        <fullName evidence="1">Uncharacterized protein</fullName>
    </submittedName>
</protein>
<proteinExistence type="predicted"/>
<organism evidence="1">
    <name type="scientific">Mustela putorius furo</name>
    <name type="common">European domestic ferret</name>
    <name type="synonym">Mustela furo</name>
    <dbReference type="NCBI Taxonomy" id="9669"/>
    <lineage>
        <taxon>Eukaryota</taxon>
        <taxon>Metazoa</taxon>
        <taxon>Chordata</taxon>
        <taxon>Craniata</taxon>
        <taxon>Vertebrata</taxon>
        <taxon>Euteleostomi</taxon>
        <taxon>Mammalia</taxon>
        <taxon>Eutheria</taxon>
        <taxon>Laurasiatheria</taxon>
        <taxon>Carnivora</taxon>
        <taxon>Caniformia</taxon>
        <taxon>Musteloidea</taxon>
        <taxon>Mustelidae</taxon>
        <taxon>Mustelinae</taxon>
        <taxon>Mustela</taxon>
    </lineage>
</organism>
<dbReference type="HOGENOM" id="CLU_1326016_0_0_1"/>
<sequence>MLHGDMCHQLVHGAEGPVAALLGPAQLSLVDPLARQLLFDGLPHITEEGAGPVVGRHVHAHVHVHGAVVRELRAGHVGVRARAGHRAVRVGAAEELPAQPQVDLVVVHVPCGRRVPGALLMQPGEQQVAGRLGNACWSVQAARRAGKEPVLPATRGRLAEPGTALAEQKVARGVEGSGGGTAVAGHLTGVVMVVMGGGGPWPVAHLP</sequence>